<dbReference type="InterPro" id="IPR013783">
    <property type="entry name" value="Ig-like_fold"/>
</dbReference>
<gene>
    <name evidence="6" type="ORF">UPYG_G00236820</name>
</gene>
<protein>
    <recommendedName>
        <fullName evidence="5">Ig-like domain-containing protein</fullName>
    </recommendedName>
</protein>
<dbReference type="Proteomes" id="UP001557470">
    <property type="component" value="Unassembled WGS sequence"/>
</dbReference>
<keyword evidence="7" id="KW-1185">Reference proteome</keyword>
<dbReference type="PROSITE" id="PS50835">
    <property type="entry name" value="IG_LIKE"/>
    <property type="match status" value="1"/>
</dbReference>
<feature type="signal peptide" evidence="4">
    <location>
        <begin position="1"/>
        <end position="15"/>
    </location>
</feature>
<dbReference type="Gene3D" id="2.60.40.10">
    <property type="entry name" value="Immunoglobulins"/>
    <property type="match status" value="1"/>
</dbReference>
<dbReference type="PANTHER" id="PTHR11481">
    <property type="entry name" value="IMMUNOGLOBULIN FC RECEPTOR"/>
    <property type="match status" value="1"/>
</dbReference>
<accession>A0ABD0WFC2</accession>
<dbReference type="AlphaFoldDB" id="A0ABD0WFC2"/>
<dbReference type="EMBL" id="JAGEUA010000007">
    <property type="protein sequence ID" value="KAL0970075.1"/>
    <property type="molecule type" value="Genomic_DNA"/>
</dbReference>
<feature type="region of interest" description="Disordered" evidence="3">
    <location>
        <begin position="191"/>
        <end position="226"/>
    </location>
</feature>
<dbReference type="SMART" id="SM00409">
    <property type="entry name" value="IG"/>
    <property type="match status" value="1"/>
</dbReference>
<feature type="compositionally biased region" description="Basic residues" evidence="3">
    <location>
        <begin position="193"/>
        <end position="202"/>
    </location>
</feature>
<sequence length="267" mass="28661">MVSAVADITLLGVLAADVNSPGVSTVDVITLGSRLLLMSRRVFPLQLVTGMDPQGPASLAVALGEKPSRWPQAAVTFQRAGVCSSLAGNVILESPVHPVTEGDSVTLNCTHRNQTSLISKVEFYKDGVLFTRNETRGEMTIPTVSKSHEGFYRCKYYEEESPGSWVTVRATAGVSTATGSDDVMYAQIQLKKPDKKKKKKQASPKESSVYSELKPGNATATSGPVDVTYAEIELKEKAKAKKKKKLTRPPEAGAVYAQVKPGRAHGP</sequence>
<dbReference type="InterPro" id="IPR036179">
    <property type="entry name" value="Ig-like_dom_sf"/>
</dbReference>
<evidence type="ECO:0000256" key="2">
    <source>
        <dbReference type="ARBA" id="ARBA00023157"/>
    </source>
</evidence>
<dbReference type="InterPro" id="IPR050488">
    <property type="entry name" value="Ig_Fc_receptor"/>
</dbReference>
<evidence type="ECO:0000256" key="3">
    <source>
        <dbReference type="SAM" id="MobiDB-lite"/>
    </source>
</evidence>
<name>A0ABD0WFC2_UMBPY</name>
<dbReference type="PANTHER" id="PTHR11481:SF64">
    <property type="entry name" value="FC RECEPTOR-LIKE PROTEIN 4"/>
    <property type="match status" value="1"/>
</dbReference>
<dbReference type="SUPFAM" id="SSF48726">
    <property type="entry name" value="Immunoglobulin"/>
    <property type="match status" value="1"/>
</dbReference>
<dbReference type="InterPro" id="IPR007110">
    <property type="entry name" value="Ig-like_dom"/>
</dbReference>
<dbReference type="Pfam" id="PF13895">
    <property type="entry name" value="Ig_2"/>
    <property type="match status" value="1"/>
</dbReference>
<dbReference type="InterPro" id="IPR003599">
    <property type="entry name" value="Ig_sub"/>
</dbReference>
<organism evidence="6 7">
    <name type="scientific">Umbra pygmaea</name>
    <name type="common">Eastern mudminnow</name>
    <dbReference type="NCBI Taxonomy" id="75934"/>
    <lineage>
        <taxon>Eukaryota</taxon>
        <taxon>Metazoa</taxon>
        <taxon>Chordata</taxon>
        <taxon>Craniata</taxon>
        <taxon>Vertebrata</taxon>
        <taxon>Euteleostomi</taxon>
        <taxon>Actinopterygii</taxon>
        <taxon>Neopterygii</taxon>
        <taxon>Teleostei</taxon>
        <taxon>Protacanthopterygii</taxon>
        <taxon>Esociformes</taxon>
        <taxon>Umbridae</taxon>
        <taxon>Umbra</taxon>
    </lineage>
</organism>
<evidence type="ECO:0000313" key="6">
    <source>
        <dbReference type="EMBL" id="KAL0970075.1"/>
    </source>
</evidence>
<evidence type="ECO:0000256" key="4">
    <source>
        <dbReference type="SAM" id="SignalP"/>
    </source>
</evidence>
<evidence type="ECO:0000259" key="5">
    <source>
        <dbReference type="PROSITE" id="PS50835"/>
    </source>
</evidence>
<keyword evidence="1 4" id="KW-0732">Signal</keyword>
<comment type="caution">
    <text evidence="6">The sequence shown here is derived from an EMBL/GenBank/DDBJ whole genome shotgun (WGS) entry which is preliminary data.</text>
</comment>
<feature type="region of interest" description="Disordered" evidence="3">
    <location>
        <begin position="239"/>
        <end position="267"/>
    </location>
</feature>
<reference evidence="6 7" key="1">
    <citation type="submission" date="2024-06" db="EMBL/GenBank/DDBJ databases">
        <authorList>
            <person name="Pan Q."/>
            <person name="Wen M."/>
            <person name="Jouanno E."/>
            <person name="Zahm M."/>
            <person name="Klopp C."/>
            <person name="Cabau C."/>
            <person name="Louis A."/>
            <person name="Berthelot C."/>
            <person name="Parey E."/>
            <person name="Roest Crollius H."/>
            <person name="Montfort J."/>
            <person name="Robinson-Rechavi M."/>
            <person name="Bouchez O."/>
            <person name="Lampietro C."/>
            <person name="Lopez Roques C."/>
            <person name="Donnadieu C."/>
            <person name="Postlethwait J."/>
            <person name="Bobe J."/>
            <person name="Verreycken H."/>
            <person name="Guiguen Y."/>
        </authorList>
    </citation>
    <scope>NUCLEOTIDE SEQUENCE [LARGE SCALE GENOMIC DNA]</scope>
    <source>
        <strain evidence="6">Up_M1</strain>
        <tissue evidence="6">Testis</tissue>
    </source>
</reference>
<proteinExistence type="predicted"/>
<evidence type="ECO:0000256" key="1">
    <source>
        <dbReference type="ARBA" id="ARBA00022729"/>
    </source>
</evidence>
<keyword evidence="2" id="KW-1015">Disulfide bond</keyword>
<feature type="chain" id="PRO_5044893224" description="Ig-like domain-containing protein" evidence="4">
    <location>
        <begin position="16"/>
        <end position="267"/>
    </location>
</feature>
<evidence type="ECO:0000313" key="7">
    <source>
        <dbReference type="Proteomes" id="UP001557470"/>
    </source>
</evidence>
<feature type="domain" description="Ig-like" evidence="5">
    <location>
        <begin position="71"/>
        <end position="154"/>
    </location>
</feature>